<dbReference type="Proteomes" id="UP001234297">
    <property type="component" value="Chromosome 1"/>
</dbReference>
<organism evidence="1 2">
    <name type="scientific">Persea americana</name>
    <name type="common">Avocado</name>
    <dbReference type="NCBI Taxonomy" id="3435"/>
    <lineage>
        <taxon>Eukaryota</taxon>
        <taxon>Viridiplantae</taxon>
        <taxon>Streptophyta</taxon>
        <taxon>Embryophyta</taxon>
        <taxon>Tracheophyta</taxon>
        <taxon>Spermatophyta</taxon>
        <taxon>Magnoliopsida</taxon>
        <taxon>Magnoliidae</taxon>
        <taxon>Laurales</taxon>
        <taxon>Lauraceae</taxon>
        <taxon>Persea</taxon>
    </lineage>
</organism>
<proteinExistence type="predicted"/>
<comment type="caution">
    <text evidence="1">The sequence shown here is derived from an EMBL/GenBank/DDBJ whole genome shotgun (WGS) entry which is preliminary data.</text>
</comment>
<evidence type="ECO:0000313" key="1">
    <source>
        <dbReference type="EMBL" id="KAJ8648163.1"/>
    </source>
</evidence>
<dbReference type="EMBL" id="CM056809">
    <property type="protein sequence ID" value="KAJ8648163.1"/>
    <property type="molecule type" value="Genomic_DNA"/>
</dbReference>
<reference evidence="1 2" key="1">
    <citation type="journal article" date="2022" name="Hortic Res">
        <title>A haplotype resolved chromosomal level avocado genome allows analysis of novel avocado genes.</title>
        <authorList>
            <person name="Nath O."/>
            <person name="Fletcher S.J."/>
            <person name="Hayward A."/>
            <person name="Shaw L.M."/>
            <person name="Masouleh A.K."/>
            <person name="Furtado A."/>
            <person name="Henry R.J."/>
            <person name="Mitter N."/>
        </authorList>
    </citation>
    <scope>NUCLEOTIDE SEQUENCE [LARGE SCALE GENOMIC DNA]</scope>
    <source>
        <strain evidence="2">cv. Hass</strain>
    </source>
</reference>
<name>A0ACC2MRZ3_PERAE</name>
<protein>
    <submittedName>
        <fullName evidence="1">Uncharacterized protein</fullName>
    </submittedName>
</protein>
<accession>A0ACC2MRZ3</accession>
<evidence type="ECO:0000313" key="2">
    <source>
        <dbReference type="Proteomes" id="UP001234297"/>
    </source>
</evidence>
<gene>
    <name evidence="1" type="ORF">MRB53_001186</name>
</gene>
<sequence>MAPPKAISAAFVAILCLCSQALATKEFDYYSLVLMWPASFCFHSSAGCCLPTTGKPALDFFVTGLQTRNSTTGEVVTKCKQSNFNVNALADLIDDLYAYWSTIKCPSTNALPNWKNSWKTSGVCSGLSEHDYFKTALELRKKLNLLSIFKKNGIVPSGENFYNVEYIKKVIKKTLGVSVAIECNKNMWDESQFDQIYICFDKDASTIISCPSVKASTCAKEVTFGLFTYDMLVNTGAESQTIRTYTS</sequence>
<keyword evidence="2" id="KW-1185">Reference proteome</keyword>